<dbReference type="InterPro" id="IPR018391">
    <property type="entry name" value="PQQ_b-propeller_rpt"/>
</dbReference>
<dbReference type="Gene3D" id="2.130.10.10">
    <property type="entry name" value="YVTN repeat-like/Quinoprotein amine dehydrogenase"/>
    <property type="match status" value="1"/>
</dbReference>
<dbReference type="PANTHER" id="PTHR34512">
    <property type="entry name" value="CELL SURFACE PROTEIN"/>
    <property type="match status" value="1"/>
</dbReference>
<dbReference type="SUPFAM" id="SSF50998">
    <property type="entry name" value="Quinoprotein alcohol dehydrogenase-like"/>
    <property type="match status" value="1"/>
</dbReference>
<proteinExistence type="predicted"/>
<dbReference type="InterPro" id="IPR002372">
    <property type="entry name" value="PQQ_rpt_dom"/>
</dbReference>
<feature type="domain" description="Pyrrolo-quinoline quinone repeat" evidence="1">
    <location>
        <begin position="59"/>
        <end position="152"/>
    </location>
</feature>
<feature type="domain" description="Pyrrolo-quinoline quinone repeat" evidence="1">
    <location>
        <begin position="171"/>
        <end position="294"/>
    </location>
</feature>
<protein>
    <recommendedName>
        <fullName evidence="1">Pyrrolo-quinoline quinone repeat domain-containing protein</fullName>
    </recommendedName>
</protein>
<name>A0A482T7Q2_9EURY</name>
<evidence type="ECO:0000313" key="2">
    <source>
        <dbReference type="EMBL" id="RYJ13770.1"/>
    </source>
</evidence>
<evidence type="ECO:0000259" key="1">
    <source>
        <dbReference type="Pfam" id="PF13360"/>
    </source>
</evidence>
<comment type="caution">
    <text evidence="2">The sequence shown here is derived from an EMBL/GenBank/DDBJ whole genome shotgun (WGS) entry which is preliminary data.</text>
</comment>
<accession>A0A482T7Q2</accession>
<evidence type="ECO:0000313" key="3">
    <source>
        <dbReference type="Proteomes" id="UP000294028"/>
    </source>
</evidence>
<reference evidence="2 3" key="1">
    <citation type="submission" date="2018-12" db="EMBL/GenBank/DDBJ databases">
        <title>Genome analysis provides insights into bioremediation potentialities of Halogeometricum borinquense strain N11.</title>
        <authorList>
            <person name="Najjari A."/>
            <person name="Youssef N."/>
            <person name="Fhoula I."/>
            <person name="Ben Dhia O."/>
            <person name="Mahjoubi M."/>
            <person name="Ouzari H.I."/>
            <person name="Cherif A."/>
        </authorList>
    </citation>
    <scope>NUCLEOTIDE SEQUENCE [LARGE SCALE GENOMIC DNA]</scope>
    <source>
        <strain evidence="2 3">N11</strain>
    </source>
</reference>
<dbReference type="SMART" id="SM00564">
    <property type="entry name" value="PQQ"/>
    <property type="match status" value="4"/>
</dbReference>
<dbReference type="SUPFAM" id="SSF75011">
    <property type="entry name" value="3-carboxy-cis,cis-mucoante lactonizing enzyme"/>
    <property type="match status" value="1"/>
</dbReference>
<dbReference type="Proteomes" id="UP000294028">
    <property type="component" value="Unassembled WGS sequence"/>
</dbReference>
<dbReference type="InterPro" id="IPR015943">
    <property type="entry name" value="WD40/YVTN_repeat-like_dom_sf"/>
</dbReference>
<dbReference type="InterPro" id="IPR011047">
    <property type="entry name" value="Quinoprotein_ADH-like_sf"/>
</dbReference>
<dbReference type="EMBL" id="RZHH01000002">
    <property type="protein sequence ID" value="RYJ13770.1"/>
    <property type="molecule type" value="Genomic_DNA"/>
</dbReference>
<organism evidence="2 3">
    <name type="scientific">Halogeometricum borinquense</name>
    <dbReference type="NCBI Taxonomy" id="60847"/>
    <lineage>
        <taxon>Archaea</taxon>
        <taxon>Methanobacteriati</taxon>
        <taxon>Methanobacteriota</taxon>
        <taxon>Stenosarchaea group</taxon>
        <taxon>Halobacteria</taxon>
        <taxon>Halobacteriales</taxon>
        <taxon>Haloferacaceae</taxon>
        <taxon>Halogeometricum</taxon>
    </lineage>
</organism>
<dbReference type="Gene3D" id="2.40.128.630">
    <property type="match status" value="1"/>
</dbReference>
<sequence length="398" mass="43123">MPDWSRRDILLALGVTGTAGGGWYLAEEPHCASPLEPGWTYHGDYWGPVVETENALLVPEGYGTTGGDRHRLAALNHHGQAEWTTVSEGGGFGVPAVHENRVYIGTGDDTVRALDAATGHIEWTYDAGGVEEYGGGAWGQPLVADGRVYVGISHSNKPDPDPSDESQYTHRVVALDSTDGSELWATEVTAMVEHGPALASDIVVSGSEDSVLRGFNPETGDVRWTVSLPGKTWWQPVFVNESLVFATTETVAKVNAAEGTVQQTKNPLDEMASFDHDEDTVYLGGTSGRVVALTATPEAETSEWSVKWEYDAEISVGAIAAGDAGVFVVDQSGYLHRVTDEGRRGNRVPLVESRYEDRCGWMIDSPDEKIESAHLDSWRSWLYVSTVGWVRPFDVGDV</sequence>
<gene>
    <name evidence="2" type="ORF">ELS19_07195</name>
</gene>
<dbReference type="PANTHER" id="PTHR34512:SF30">
    <property type="entry name" value="OUTER MEMBRANE PROTEIN ASSEMBLY FACTOR BAMB"/>
    <property type="match status" value="1"/>
</dbReference>
<dbReference type="RefSeq" id="WP_129784204.1">
    <property type="nucleotide sequence ID" value="NZ_RZHH01000002.1"/>
</dbReference>
<dbReference type="Pfam" id="PF13360">
    <property type="entry name" value="PQQ_2"/>
    <property type="match status" value="2"/>
</dbReference>
<dbReference type="AlphaFoldDB" id="A0A482T7Q2"/>